<name>A0A1W1DZK7_9ZZZZ</name>
<evidence type="ECO:0000256" key="1">
    <source>
        <dbReference type="SAM" id="MobiDB-lite"/>
    </source>
</evidence>
<reference evidence="2" key="1">
    <citation type="submission" date="2016-10" db="EMBL/GenBank/DDBJ databases">
        <authorList>
            <person name="de Groot N.N."/>
        </authorList>
    </citation>
    <scope>NUCLEOTIDE SEQUENCE</scope>
</reference>
<dbReference type="Gene3D" id="2.180.10.10">
    <property type="entry name" value="RHS repeat-associated core"/>
    <property type="match status" value="1"/>
</dbReference>
<dbReference type="InterPro" id="IPR050708">
    <property type="entry name" value="T6SS_VgrG/RHS"/>
</dbReference>
<evidence type="ECO:0000313" key="2">
    <source>
        <dbReference type="EMBL" id="SFV87143.1"/>
    </source>
</evidence>
<dbReference type="AlphaFoldDB" id="A0A1W1DZK7"/>
<dbReference type="PANTHER" id="PTHR32305">
    <property type="match status" value="1"/>
</dbReference>
<dbReference type="EMBL" id="FPHY01000158">
    <property type="protein sequence ID" value="SFV87143.1"/>
    <property type="molecule type" value="Genomic_DNA"/>
</dbReference>
<sequence>MSNIEHYQQTYTYDTGNNLTTLSHQANSSTWQQTINLHPNNNRGTETKQSTTDFDANGNLLTLDNIGTLDWHYNNSLNKLTKKDKNTTEYYVYDHQNRRVRTVLESNQQRQNQRDYLPSLDISTNEDKQPTNTLHITAHILTETTKDTIESRYQLSSHLHSNTLELNDKAQTISYEHYYPYGGTALIAGKDQTQVRQKRYRYTSKETNDTSGLSYHHARYLAPWITRWISPDSAGTINGLNLYTYTTNNPLKYIDPTGHVTVFYSIEGTPRQYSVFSPALETFHSANLFHLPHAQQRLEDIVRRYPDHRLQSLDANTNLEVTFEESEGEGEGKMLKIRADTFFSSDNHFDNTMNFTTGEFTFASNFRTADLNIRATQAVAFQYLGMAKIAGAINNMPQKFLRDSITNHTTKNIMSTYQTNKDPIQFEYDFINNCDNGRSSFRAADILGLEISSVELDDENVRLHLEPQIPLRPIGNPRTLPPRQNIHHPAYHP</sequence>
<organism evidence="2">
    <name type="scientific">hydrothermal vent metagenome</name>
    <dbReference type="NCBI Taxonomy" id="652676"/>
    <lineage>
        <taxon>unclassified sequences</taxon>
        <taxon>metagenomes</taxon>
        <taxon>ecological metagenomes</taxon>
    </lineage>
</organism>
<dbReference type="InterPro" id="IPR022385">
    <property type="entry name" value="Rhs_assc_core"/>
</dbReference>
<dbReference type="PANTHER" id="PTHR32305:SF15">
    <property type="entry name" value="PROTEIN RHSA-RELATED"/>
    <property type="match status" value="1"/>
</dbReference>
<dbReference type="NCBIfam" id="TIGR03696">
    <property type="entry name" value="Rhs_assc_core"/>
    <property type="match status" value="1"/>
</dbReference>
<proteinExistence type="predicted"/>
<feature type="region of interest" description="Disordered" evidence="1">
    <location>
        <begin position="470"/>
        <end position="493"/>
    </location>
</feature>
<accession>A0A1W1DZK7</accession>
<protein>
    <submittedName>
        <fullName evidence="2">Insecticidal toxin complex protein</fullName>
    </submittedName>
</protein>
<gene>
    <name evidence="2" type="ORF">MNB_SUP05-SYMBIONT-4-126</name>
</gene>